<accession>A0ABN9LIV7</accession>
<sequence length="496" mass="56731">MELERLFLFSFFESTKRDILQLPLPIGNTYNLTPQERKALVSLNNNNLFIIREADKEANRQLNISNFYVKLPSDPTEVFSQRLHKLINQAATMGTISSNEKKFISLKFEELALMSGPQGGETSSSTAVVEDDWRKPCYSYLLPKVHKNTCKPPGRPIVSSIGSVCEWVCTYIDFFIQPITSSLPSFIKDTSDFIRICRDITLAGQELLITCDVESLYSNISHSHGIKALSFFLDRLSGTNRLHDSFILDLLNFVLHHNYFLFDRTFYKQISCVAMGACCAPAYANIFLGWDFVTIIWDGTEAACLQFLKELNDNSLNIFLTYSCSPDSAVFLDLRILTEGNRLVTDLFCKPTATNSLLQYQSFHPQHTRMGIPTGQFLRVRRNCTTDECFRQQSSDLTVRFQQRGYPRRVISKAFQRAQTLNQASLLTPCPRPQDSTVRFITEYSTNRNQVRHILIKNWDILTTDSQTSTFVSSRPLMTAKRAPNLRDILTRSHFT</sequence>
<proteinExistence type="predicted"/>
<evidence type="ECO:0000313" key="2">
    <source>
        <dbReference type="EMBL" id="CAJ0939008.1"/>
    </source>
</evidence>
<organism evidence="2 3">
    <name type="scientific">Ranitomeya imitator</name>
    <name type="common">mimic poison frog</name>
    <dbReference type="NCBI Taxonomy" id="111125"/>
    <lineage>
        <taxon>Eukaryota</taxon>
        <taxon>Metazoa</taxon>
        <taxon>Chordata</taxon>
        <taxon>Craniata</taxon>
        <taxon>Vertebrata</taxon>
        <taxon>Euteleostomi</taxon>
        <taxon>Amphibia</taxon>
        <taxon>Batrachia</taxon>
        <taxon>Anura</taxon>
        <taxon>Neobatrachia</taxon>
        <taxon>Hyloidea</taxon>
        <taxon>Dendrobatidae</taxon>
        <taxon>Dendrobatinae</taxon>
        <taxon>Ranitomeya</taxon>
    </lineage>
</organism>
<feature type="domain" description="Helix-turn-helix" evidence="1">
    <location>
        <begin position="357"/>
        <end position="416"/>
    </location>
</feature>
<name>A0ABN9LIV7_9NEOB</name>
<dbReference type="PANTHER" id="PTHR21301">
    <property type="entry name" value="REVERSE TRANSCRIPTASE"/>
    <property type="match status" value="1"/>
</dbReference>
<evidence type="ECO:0000313" key="3">
    <source>
        <dbReference type="Proteomes" id="UP001176940"/>
    </source>
</evidence>
<dbReference type="PANTHER" id="PTHR21301:SF13">
    <property type="match status" value="1"/>
</dbReference>
<protein>
    <recommendedName>
        <fullName evidence="1">Helix-turn-helix domain-containing protein</fullName>
    </recommendedName>
</protein>
<dbReference type="InterPro" id="IPR058912">
    <property type="entry name" value="HTH_animal"/>
</dbReference>
<reference evidence="2" key="1">
    <citation type="submission" date="2023-07" db="EMBL/GenBank/DDBJ databases">
        <authorList>
            <person name="Stuckert A."/>
        </authorList>
    </citation>
    <scope>NUCLEOTIDE SEQUENCE</scope>
</reference>
<comment type="caution">
    <text evidence="2">The sequence shown here is derived from an EMBL/GenBank/DDBJ whole genome shotgun (WGS) entry which is preliminary data.</text>
</comment>
<keyword evidence="3" id="KW-1185">Reference proteome</keyword>
<gene>
    <name evidence="2" type="ORF">RIMI_LOCUS7908648</name>
</gene>
<dbReference type="Proteomes" id="UP001176940">
    <property type="component" value="Unassembled WGS sequence"/>
</dbReference>
<dbReference type="EMBL" id="CAUEEQ010015308">
    <property type="protein sequence ID" value="CAJ0939008.1"/>
    <property type="molecule type" value="Genomic_DNA"/>
</dbReference>
<dbReference type="Pfam" id="PF26215">
    <property type="entry name" value="HTH_animal"/>
    <property type="match status" value="1"/>
</dbReference>
<evidence type="ECO:0000259" key="1">
    <source>
        <dbReference type="Pfam" id="PF26215"/>
    </source>
</evidence>